<proteinExistence type="predicted"/>
<dbReference type="CDD" id="cd15482">
    <property type="entry name" value="Sialidase_non-viral"/>
    <property type="match status" value="1"/>
</dbReference>
<sequence>MLSGAFALAGLILAGCGDDGEPVDGAQTGDPTGAAVGEAFAHIHGLGMVEDVLYVATHNGLFAIWPDGKASAASSDDHDFMGFTVADTGELLASGHPNSRTDLPPDLGLLASSDSGATWDELSLSGEVDFHTLDAKGGAVYGYDSGSGELLTSTDRENWTSLGQIPLADVAIKPDEAATLLLTTEQGPQLSSDGGRTFAPIDSAPVIMLAEWPHADEIYGIAPDGAVHVSGDGGATWDERAAIGGRPQAMTVTHDGSVYAALADSIVASTDGGETFEPFYSW</sequence>
<name>A0A2W2BJ69_9ACTN</name>
<reference evidence="1 2" key="1">
    <citation type="submission" date="2018-01" db="EMBL/GenBank/DDBJ databases">
        <title>Draft genome sequence of Jiangella sp. GTF31.</title>
        <authorList>
            <person name="Sahin N."/>
            <person name="Ay H."/>
            <person name="Saygin H."/>
        </authorList>
    </citation>
    <scope>NUCLEOTIDE SEQUENCE [LARGE SCALE GENOMIC DNA]</scope>
    <source>
        <strain evidence="1 2">GTF31</strain>
    </source>
</reference>
<dbReference type="InterPro" id="IPR054817">
    <property type="entry name" value="Glycosyl_F510_1955-like"/>
</dbReference>
<evidence type="ECO:0000313" key="1">
    <source>
        <dbReference type="EMBL" id="PZF86072.1"/>
    </source>
</evidence>
<gene>
    <name evidence="1" type="ORF">C1I92_02505</name>
</gene>
<dbReference type="InterPro" id="IPR015943">
    <property type="entry name" value="WD40/YVTN_repeat-like_dom_sf"/>
</dbReference>
<organism evidence="1 2">
    <name type="scientific">Jiangella anatolica</name>
    <dbReference type="NCBI Taxonomy" id="2670374"/>
    <lineage>
        <taxon>Bacteria</taxon>
        <taxon>Bacillati</taxon>
        <taxon>Actinomycetota</taxon>
        <taxon>Actinomycetes</taxon>
        <taxon>Jiangellales</taxon>
        <taxon>Jiangellaceae</taxon>
        <taxon>Jiangella</taxon>
    </lineage>
</organism>
<dbReference type="SUPFAM" id="SSF110296">
    <property type="entry name" value="Oligoxyloglucan reducing end-specific cellobiohydrolase"/>
    <property type="match status" value="1"/>
</dbReference>
<comment type="caution">
    <text evidence="1">The sequence shown here is derived from an EMBL/GenBank/DDBJ whole genome shotgun (WGS) entry which is preliminary data.</text>
</comment>
<evidence type="ECO:0008006" key="3">
    <source>
        <dbReference type="Google" id="ProtNLM"/>
    </source>
</evidence>
<dbReference type="Proteomes" id="UP000248764">
    <property type="component" value="Unassembled WGS sequence"/>
</dbReference>
<dbReference type="EMBL" id="POTW01000004">
    <property type="protein sequence ID" value="PZF86072.1"/>
    <property type="molecule type" value="Genomic_DNA"/>
</dbReference>
<evidence type="ECO:0000313" key="2">
    <source>
        <dbReference type="Proteomes" id="UP000248764"/>
    </source>
</evidence>
<dbReference type="NCBIfam" id="NF045728">
    <property type="entry name" value="glycosyl_F510_1955"/>
    <property type="match status" value="1"/>
</dbReference>
<dbReference type="AlphaFoldDB" id="A0A2W2BJ69"/>
<dbReference type="Gene3D" id="2.130.10.10">
    <property type="entry name" value="YVTN repeat-like/Quinoprotein amine dehydrogenase"/>
    <property type="match status" value="2"/>
</dbReference>
<keyword evidence="2" id="KW-1185">Reference proteome</keyword>
<accession>A0A2W2BJ69</accession>
<protein>
    <recommendedName>
        <fullName evidence="3">Exo-alpha-sialidase</fullName>
    </recommendedName>
</protein>